<evidence type="ECO:0000313" key="2">
    <source>
        <dbReference type="Proteomes" id="UP000076066"/>
    </source>
</evidence>
<gene>
    <name evidence="1" type="ORF">AY555_02845</name>
</gene>
<sequence>MSEQATFAPTLWEIRLRRRQKPLTSRGAVGEPDRVVANSTAGFDSPHNKRRPNRARNSAVFLWSGVQENLRVRRLPFGGTVNPVRPATTFDSAVVGFSTRSKGGSR</sequence>
<evidence type="ECO:0000313" key="1">
    <source>
        <dbReference type="EMBL" id="AMW34296.1"/>
    </source>
</evidence>
<name>A0A143DCA9_9PROT</name>
<dbReference type="GeneID" id="53316088"/>
<dbReference type="Proteomes" id="UP000076066">
    <property type="component" value="Chromosome"/>
</dbReference>
<organism evidence="1 2">
    <name type="scientific">Haematospirillum jordaniae</name>
    <dbReference type="NCBI Taxonomy" id="1549855"/>
    <lineage>
        <taxon>Bacteria</taxon>
        <taxon>Pseudomonadati</taxon>
        <taxon>Pseudomonadota</taxon>
        <taxon>Alphaproteobacteria</taxon>
        <taxon>Rhodospirillales</taxon>
        <taxon>Novispirillaceae</taxon>
        <taxon>Haematospirillum</taxon>
    </lineage>
</organism>
<accession>A0A143DCA9</accession>
<dbReference type="STRING" id="1549855.AY555_02845"/>
<reference evidence="1 2" key="1">
    <citation type="submission" date="2016-02" db="EMBL/GenBank/DDBJ databases">
        <title>Complete Genome of H5569, the type strain of the newly described species Haematospirillium jordaniae.</title>
        <authorList>
            <person name="Nicholson A.C."/>
            <person name="Humrighouse B.W."/>
            <person name="Loparov V."/>
            <person name="McQuiston J.R."/>
        </authorList>
    </citation>
    <scope>NUCLEOTIDE SEQUENCE [LARGE SCALE GENOMIC DNA]</scope>
    <source>
        <strain evidence="1 2">H5569</strain>
    </source>
</reference>
<protein>
    <submittedName>
        <fullName evidence="1">Uncharacterized protein</fullName>
    </submittedName>
</protein>
<dbReference type="RefSeq" id="WP_066133190.1">
    <property type="nucleotide sequence ID" value="NZ_CP014525.1"/>
</dbReference>
<dbReference type="KEGG" id="hjo:AY555_02845"/>
<dbReference type="EMBL" id="CP014525">
    <property type="protein sequence ID" value="AMW34296.1"/>
    <property type="molecule type" value="Genomic_DNA"/>
</dbReference>
<proteinExistence type="predicted"/>
<keyword evidence="2" id="KW-1185">Reference proteome</keyword>
<dbReference type="AlphaFoldDB" id="A0A143DCA9"/>